<dbReference type="Gene3D" id="3.40.50.720">
    <property type="entry name" value="NAD(P)-binding Rossmann-like Domain"/>
    <property type="match status" value="1"/>
</dbReference>
<dbReference type="PANTHER" id="PTHR43833">
    <property type="entry name" value="POTASSIUM CHANNEL PROTEIN 2-RELATED-RELATED"/>
    <property type="match status" value="1"/>
</dbReference>
<dbReference type="AlphaFoldDB" id="A0A1Q2KZK7"/>
<dbReference type="InterPro" id="IPR036291">
    <property type="entry name" value="NAD(P)-bd_dom_sf"/>
</dbReference>
<dbReference type="PROSITE" id="PS51202">
    <property type="entry name" value="RCK_C"/>
    <property type="match status" value="1"/>
</dbReference>
<dbReference type="Gene3D" id="3.30.70.1450">
    <property type="entry name" value="Regulator of K+ conductance, C-terminal domain"/>
    <property type="match status" value="1"/>
</dbReference>
<dbReference type="InterPro" id="IPR050721">
    <property type="entry name" value="Trk_Ktr_HKT_K-transport"/>
</dbReference>
<dbReference type="EMBL" id="CP019640">
    <property type="protein sequence ID" value="AQQ53586.1"/>
    <property type="molecule type" value="Genomic_DNA"/>
</dbReference>
<evidence type="ECO:0000313" key="3">
    <source>
        <dbReference type="EMBL" id="AQQ53586.1"/>
    </source>
</evidence>
<accession>A0A1Q2KZK7</accession>
<proteinExistence type="predicted"/>
<dbReference type="InterPro" id="IPR036721">
    <property type="entry name" value="RCK_C_sf"/>
</dbReference>
<dbReference type="InterPro" id="IPR003148">
    <property type="entry name" value="RCK_N"/>
</dbReference>
<dbReference type="SUPFAM" id="SSF51735">
    <property type="entry name" value="NAD(P)-binding Rossmann-fold domains"/>
    <property type="match status" value="1"/>
</dbReference>
<protein>
    <submittedName>
        <fullName evidence="3">Potassium transporter Trk</fullName>
    </submittedName>
</protein>
<evidence type="ECO:0000259" key="2">
    <source>
        <dbReference type="PROSITE" id="PS51202"/>
    </source>
</evidence>
<organism evidence="3 4">
    <name type="scientific">Planococcus lenghuensis</name>
    <dbReference type="NCBI Taxonomy" id="2213202"/>
    <lineage>
        <taxon>Bacteria</taxon>
        <taxon>Bacillati</taxon>
        <taxon>Bacillota</taxon>
        <taxon>Bacilli</taxon>
        <taxon>Bacillales</taxon>
        <taxon>Caryophanaceae</taxon>
        <taxon>Planococcus</taxon>
    </lineage>
</organism>
<dbReference type="Pfam" id="PF02080">
    <property type="entry name" value="TrkA_C"/>
    <property type="match status" value="1"/>
</dbReference>
<dbReference type="GO" id="GO:0006813">
    <property type="term" value="P:potassium ion transport"/>
    <property type="evidence" value="ECO:0007669"/>
    <property type="project" value="InterPro"/>
</dbReference>
<dbReference type="RefSeq" id="WP_077589482.1">
    <property type="nucleotide sequence ID" value="NZ_CP019640.1"/>
</dbReference>
<feature type="domain" description="RCK N-terminal" evidence="1">
    <location>
        <begin position="2"/>
        <end position="118"/>
    </location>
</feature>
<dbReference type="GO" id="GO:0008324">
    <property type="term" value="F:monoatomic cation transmembrane transporter activity"/>
    <property type="evidence" value="ECO:0007669"/>
    <property type="project" value="InterPro"/>
</dbReference>
<dbReference type="PROSITE" id="PS51201">
    <property type="entry name" value="RCK_N"/>
    <property type="match status" value="1"/>
</dbReference>
<name>A0A1Q2KZK7_9BACL</name>
<feature type="domain" description="RCK C-terminal" evidence="2">
    <location>
        <begin position="135"/>
        <end position="218"/>
    </location>
</feature>
<evidence type="ECO:0000313" key="4">
    <source>
        <dbReference type="Proteomes" id="UP000188184"/>
    </source>
</evidence>
<dbReference type="KEGG" id="pmar:B0X71_11210"/>
<keyword evidence="4" id="KW-1185">Reference proteome</keyword>
<dbReference type="OrthoDB" id="9776294at2"/>
<dbReference type="InterPro" id="IPR006037">
    <property type="entry name" value="RCK_C"/>
</dbReference>
<dbReference type="Proteomes" id="UP000188184">
    <property type="component" value="Chromosome"/>
</dbReference>
<reference evidence="3 4" key="1">
    <citation type="submission" date="2017-02" db="EMBL/GenBank/DDBJ databases">
        <title>The complete genomic sequence of a novel cold adapted crude oil-degrading bacterium Planococcus qaidamina Y42.</title>
        <authorList>
            <person name="Yang R."/>
        </authorList>
    </citation>
    <scope>NUCLEOTIDE SEQUENCE [LARGE SCALE GENOMIC DNA]</scope>
    <source>
        <strain evidence="3 4">Y42</strain>
    </source>
</reference>
<evidence type="ECO:0000259" key="1">
    <source>
        <dbReference type="PROSITE" id="PS51201"/>
    </source>
</evidence>
<gene>
    <name evidence="3" type="ORF">B0X71_11210</name>
</gene>
<dbReference type="Pfam" id="PF02254">
    <property type="entry name" value="TrkA_N"/>
    <property type="match status" value="1"/>
</dbReference>
<dbReference type="SUPFAM" id="SSF116726">
    <property type="entry name" value="TrkA C-terminal domain-like"/>
    <property type="match status" value="1"/>
</dbReference>
<dbReference type="PANTHER" id="PTHR43833:SF7">
    <property type="entry name" value="KTR SYSTEM POTASSIUM UPTAKE PROTEIN C"/>
    <property type="match status" value="1"/>
</dbReference>
<sequence length="218" mass="24737">MKKQCVVIGLGRFGTSVCLELSRLGHDLLVIDHKEERVNAMREYAAHGATANATDENALRSLGVRNFEQAVVAIGDDIHASVLCTLLLKEIGVERVWVKARDPQHRRILERIGADRVIQPEYDMGIRIAQNLDSEKIIDYIEISEDYSIVELVATKKVDNRTLSQLNVRAKYHCMILAIKRGQEVNLAPKPEDKVQKNDMLVVMGHRKDLKRFEDRGL</sequence>